<dbReference type="InterPro" id="IPR029056">
    <property type="entry name" value="Ribokinase-like"/>
</dbReference>
<evidence type="ECO:0000256" key="6">
    <source>
        <dbReference type="ARBA" id="ARBA00012963"/>
    </source>
</evidence>
<dbReference type="RefSeq" id="WP_010022569.1">
    <property type="nucleotide sequence ID" value="NZ_AZDS01000005.1"/>
</dbReference>
<dbReference type="AlphaFoldDB" id="A0AAE6P0Z9"/>
<organism evidence="17 18">
    <name type="scientific">Fructilactobacillus fructivorans</name>
    <dbReference type="NCBI Taxonomy" id="1614"/>
    <lineage>
        <taxon>Bacteria</taxon>
        <taxon>Bacillati</taxon>
        <taxon>Bacillota</taxon>
        <taxon>Bacilli</taxon>
        <taxon>Lactobacillales</taxon>
        <taxon>Lactobacillaceae</taxon>
        <taxon>Fructilactobacillus</taxon>
    </lineage>
</organism>
<proteinExistence type="inferred from homology"/>
<comment type="similarity">
    <text evidence="4">Belongs to the ThiD family.</text>
</comment>
<comment type="catalytic activity">
    <reaction evidence="2">
        <text>4-amino-2-methyl-5-(phosphooxymethyl)pyrimidine + ATP = 4-amino-2-methyl-5-(diphosphooxymethyl)pyrimidine + ADP</text>
        <dbReference type="Rhea" id="RHEA:19893"/>
        <dbReference type="ChEBI" id="CHEBI:30616"/>
        <dbReference type="ChEBI" id="CHEBI:57841"/>
        <dbReference type="ChEBI" id="CHEBI:58354"/>
        <dbReference type="ChEBI" id="CHEBI:456216"/>
        <dbReference type="EC" id="2.7.4.7"/>
    </reaction>
</comment>
<dbReference type="EC" id="2.7.1.49" evidence="5"/>
<keyword evidence="11" id="KW-0067">ATP-binding</keyword>
<dbReference type="InterPro" id="IPR013749">
    <property type="entry name" value="PM/HMP-P_kinase-1"/>
</dbReference>
<dbReference type="Pfam" id="PF08543">
    <property type="entry name" value="Phos_pyr_kin"/>
    <property type="match status" value="1"/>
</dbReference>
<evidence type="ECO:0000256" key="13">
    <source>
        <dbReference type="ARBA" id="ARBA00037917"/>
    </source>
</evidence>
<dbReference type="Proteomes" id="UP000327194">
    <property type="component" value="Chromosome"/>
</dbReference>
<reference evidence="17 18" key="1">
    <citation type="submission" date="2019-10" db="EMBL/GenBank/DDBJ databases">
        <title>Genome sequencing of Lactobacillus fructivorans.</title>
        <authorList>
            <person name="Kim K."/>
        </authorList>
    </citation>
    <scope>NUCLEOTIDE SEQUENCE [LARGE SCALE GENOMIC DNA]</scope>
    <source>
        <strain evidence="17 18">LF543</strain>
    </source>
</reference>
<dbReference type="NCBIfam" id="TIGR00097">
    <property type="entry name" value="HMP-P_kinase"/>
    <property type="match status" value="1"/>
</dbReference>
<evidence type="ECO:0000256" key="1">
    <source>
        <dbReference type="ARBA" id="ARBA00000151"/>
    </source>
</evidence>
<dbReference type="GO" id="GO:0008972">
    <property type="term" value="F:phosphomethylpyrimidine kinase activity"/>
    <property type="evidence" value="ECO:0007669"/>
    <property type="project" value="UniProtKB-EC"/>
</dbReference>
<dbReference type="PANTHER" id="PTHR20858">
    <property type="entry name" value="PHOSPHOMETHYLPYRIMIDINE KINASE"/>
    <property type="match status" value="1"/>
</dbReference>
<feature type="domain" description="Pyridoxamine kinase/Phosphomethylpyrimidine kinase" evidence="16">
    <location>
        <begin position="15"/>
        <end position="262"/>
    </location>
</feature>
<dbReference type="GO" id="GO:0005524">
    <property type="term" value="F:ATP binding"/>
    <property type="evidence" value="ECO:0007669"/>
    <property type="project" value="UniProtKB-KW"/>
</dbReference>
<dbReference type="GO" id="GO:0009228">
    <property type="term" value="P:thiamine biosynthetic process"/>
    <property type="evidence" value="ECO:0007669"/>
    <property type="project" value="UniProtKB-KW"/>
</dbReference>
<dbReference type="KEGG" id="lfv:LF543_01340"/>
<protein>
    <recommendedName>
        <fullName evidence="7">Hydroxymethylpyrimidine/phosphomethylpyrimidine kinase</fullName>
        <ecNumber evidence="5">2.7.1.49</ecNumber>
        <ecNumber evidence="6">2.7.4.7</ecNumber>
    </recommendedName>
    <alternativeName>
        <fullName evidence="14">Hydroxymethylpyrimidine kinase</fullName>
    </alternativeName>
    <alternativeName>
        <fullName evidence="15">Hydroxymethylpyrimidine phosphate kinase</fullName>
    </alternativeName>
</protein>
<evidence type="ECO:0000256" key="10">
    <source>
        <dbReference type="ARBA" id="ARBA00022777"/>
    </source>
</evidence>
<comment type="pathway">
    <text evidence="3">Cofactor biosynthesis; thiamine diphosphate biosynthesis; 4-amino-2-methyl-5-diphosphomethylpyrimidine from 5-amino-1-(5-phospho-D-ribosyl)imidazole: step 3/3.</text>
</comment>
<dbReference type="Gene3D" id="3.40.1190.20">
    <property type="match status" value="1"/>
</dbReference>
<evidence type="ECO:0000256" key="12">
    <source>
        <dbReference type="ARBA" id="ARBA00022977"/>
    </source>
</evidence>
<evidence type="ECO:0000256" key="15">
    <source>
        <dbReference type="ARBA" id="ARBA00043176"/>
    </source>
</evidence>
<dbReference type="GO" id="GO:0005829">
    <property type="term" value="C:cytosol"/>
    <property type="evidence" value="ECO:0007669"/>
    <property type="project" value="TreeGrafter"/>
</dbReference>
<dbReference type="EC" id="2.7.4.7" evidence="6"/>
<keyword evidence="12" id="KW-0784">Thiamine biosynthesis</keyword>
<accession>A0AAE6P0Z9</accession>
<dbReference type="InterPro" id="IPR004399">
    <property type="entry name" value="HMP/HMP-P_kinase_dom"/>
</dbReference>
<comment type="pathway">
    <text evidence="13">Cofactor biosynthesis; thiamine diphosphate biosynthesis; 4-amino-2-methyl-5-diphosphomethylpyrimidine from 5-amino-1-(5-phospho-D-ribosyl)imidazole: step 2/3.</text>
</comment>
<evidence type="ECO:0000256" key="4">
    <source>
        <dbReference type="ARBA" id="ARBA00009879"/>
    </source>
</evidence>
<comment type="catalytic activity">
    <reaction evidence="1">
        <text>4-amino-5-hydroxymethyl-2-methylpyrimidine + ATP = 4-amino-2-methyl-5-(phosphooxymethyl)pyrimidine + ADP + H(+)</text>
        <dbReference type="Rhea" id="RHEA:23096"/>
        <dbReference type="ChEBI" id="CHEBI:15378"/>
        <dbReference type="ChEBI" id="CHEBI:16892"/>
        <dbReference type="ChEBI" id="CHEBI:30616"/>
        <dbReference type="ChEBI" id="CHEBI:58354"/>
        <dbReference type="ChEBI" id="CHEBI:456216"/>
        <dbReference type="EC" id="2.7.1.49"/>
    </reaction>
</comment>
<evidence type="ECO:0000256" key="2">
    <source>
        <dbReference type="ARBA" id="ARBA00000565"/>
    </source>
</evidence>
<dbReference type="SUPFAM" id="SSF53613">
    <property type="entry name" value="Ribokinase-like"/>
    <property type="match status" value="1"/>
</dbReference>
<gene>
    <name evidence="17" type="primary">thiD</name>
    <name evidence="17" type="ORF">LF543_01340</name>
</gene>
<dbReference type="GO" id="GO:0008902">
    <property type="term" value="F:hydroxymethylpyrimidine kinase activity"/>
    <property type="evidence" value="ECO:0007669"/>
    <property type="project" value="UniProtKB-EC"/>
</dbReference>
<sequence length="266" mass="28965">MTKDYPQAVTIAGSDSDGSAGIQADLETFFARRVYGASIITACVSGNSYGIHDSVNMPTSFIDQEFKDLGDDFHILAAKTGMLSDANIINTVVKDYQLYDFGPLVVDPVITTKFGTMLLEEDAFDAMKNELVPMATVLTPNFFEAQKLTGLDVDDPDFMAKSAKAMQDMGASNVIVKGRHDDPSQTKVYDYVLLEDGQHFNLNGPYFTTDRKNGTGDTLSAGITAELAKGHTVADSIKIAKQYVDGAIEDEIQVGHKYGPINHWAR</sequence>
<name>A0AAE6P0Z9_9LACO</name>
<evidence type="ECO:0000313" key="18">
    <source>
        <dbReference type="Proteomes" id="UP000327194"/>
    </source>
</evidence>
<keyword evidence="9" id="KW-0547">Nucleotide-binding</keyword>
<evidence type="ECO:0000256" key="14">
    <source>
        <dbReference type="ARBA" id="ARBA00042102"/>
    </source>
</evidence>
<dbReference type="FunFam" id="3.40.1190.20:FF:000003">
    <property type="entry name" value="Phosphomethylpyrimidine kinase ThiD"/>
    <property type="match status" value="1"/>
</dbReference>
<evidence type="ECO:0000256" key="11">
    <source>
        <dbReference type="ARBA" id="ARBA00022840"/>
    </source>
</evidence>
<evidence type="ECO:0000256" key="3">
    <source>
        <dbReference type="ARBA" id="ARBA00004769"/>
    </source>
</evidence>
<evidence type="ECO:0000256" key="7">
    <source>
        <dbReference type="ARBA" id="ARBA00019161"/>
    </source>
</evidence>
<evidence type="ECO:0000256" key="5">
    <source>
        <dbReference type="ARBA" id="ARBA00012135"/>
    </source>
</evidence>
<evidence type="ECO:0000259" key="16">
    <source>
        <dbReference type="Pfam" id="PF08543"/>
    </source>
</evidence>
<evidence type="ECO:0000256" key="8">
    <source>
        <dbReference type="ARBA" id="ARBA00022679"/>
    </source>
</evidence>
<keyword evidence="10 17" id="KW-0418">Kinase</keyword>
<keyword evidence="8 17" id="KW-0808">Transferase</keyword>
<dbReference type="EMBL" id="CP045562">
    <property type="protein sequence ID" value="QFX92300.1"/>
    <property type="molecule type" value="Genomic_DNA"/>
</dbReference>
<evidence type="ECO:0000256" key="9">
    <source>
        <dbReference type="ARBA" id="ARBA00022741"/>
    </source>
</evidence>
<dbReference type="PANTHER" id="PTHR20858:SF17">
    <property type="entry name" value="HYDROXYMETHYLPYRIMIDINE_PHOSPHOMETHYLPYRIMIDINE KINASE THI20-RELATED"/>
    <property type="match status" value="1"/>
</dbReference>
<dbReference type="CDD" id="cd01169">
    <property type="entry name" value="HMPP_kinase"/>
    <property type="match status" value="1"/>
</dbReference>
<evidence type="ECO:0000313" key="17">
    <source>
        <dbReference type="EMBL" id="QFX92300.1"/>
    </source>
</evidence>